<accession>A0ABW8D924</accession>
<protein>
    <submittedName>
        <fullName evidence="7">Protein kinase</fullName>
    </submittedName>
</protein>
<dbReference type="InterPro" id="IPR011009">
    <property type="entry name" value="Kinase-like_dom_sf"/>
</dbReference>
<dbReference type="SMART" id="SM00220">
    <property type="entry name" value="S_TKc"/>
    <property type="match status" value="1"/>
</dbReference>
<keyword evidence="4 7" id="KW-0418">Kinase</keyword>
<evidence type="ECO:0000259" key="6">
    <source>
        <dbReference type="PROSITE" id="PS50011"/>
    </source>
</evidence>
<name>A0ABW8D924_9GAMM</name>
<evidence type="ECO:0000256" key="2">
    <source>
        <dbReference type="ARBA" id="ARBA00022679"/>
    </source>
</evidence>
<feature type="domain" description="Protein kinase" evidence="6">
    <location>
        <begin position="13"/>
        <end position="294"/>
    </location>
</feature>
<keyword evidence="2" id="KW-0808">Transferase</keyword>
<keyword evidence="3" id="KW-0547">Nucleotide-binding</keyword>
<reference evidence="7 8" key="1">
    <citation type="submission" date="2024-08" db="EMBL/GenBank/DDBJ databases">
        <title>Draft Genome Sequence of Legionella lytica strain DSB2004, Isolated From a Fire Sprinkler System.</title>
        <authorList>
            <person name="Everhart A.D."/>
            <person name="Kidane D.T."/>
            <person name="Farone A.L."/>
            <person name="Farone M.B."/>
        </authorList>
    </citation>
    <scope>NUCLEOTIDE SEQUENCE [LARGE SCALE GENOMIC DNA]</scope>
    <source>
        <strain evidence="7 8">DSB2004</strain>
    </source>
</reference>
<evidence type="ECO:0000313" key="7">
    <source>
        <dbReference type="EMBL" id="MFJ1269209.1"/>
    </source>
</evidence>
<keyword evidence="8" id="KW-1185">Reference proteome</keyword>
<dbReference type="PANTHER" id="PTHR24345:SF91">
    <property type="entry name" value="SERINE_THREONINE-PROTEIN KINASE PLK4"/>
    <property type="match status" value="1"/>
</dbReference>
<dbReference type="PANTHER" id="PTHR24345">
    <property type="entry name" value="SERINE/THREONINE-PROTEIN KINASE PLK"/>
    <property type="match status" value="1"/>
</dbReference>
<dbReference type="RefSeq" id="WP_400188032.1">
    <property type="nucleotide sequence ID" value="NZ_JBGORX010000004.1"/>
</dbReference>
<evidence type="ECO:0000313" key="8">
    <source>
        <dbReference type="Proteomes" id="UP001615550"/>
    </source>
</evidence>
<dbReference type="Pfam" id="PF00069">
    <property type="entry name" value="Pkinase"/>
    <property type="match status" value="1"/>
</dbReference>
<dbReference type="Gene3D" id="1.10.510.10">
    <property type="entry name" value="Transferase(Phosphotransferase) domain 1"/>
    <property type="match status" value="1"/>
</dbReference>
<dbReference type="PROSITE" id="PS50011">
    <property type="entry name" value="PROTEIN_KINASE_DOM"/>
    <property type="match status" value="1"/>
</dbReference>
<dbReference type="EMBL" id="JBGORX010000004">
    <property type="protein sequence ID" value="MFJ1269209.1"/>
    <property type="molecule type" value="Genomic_DNA"/>
</dbReference>
<evidence type="ECO:0000256" key="3">
    <source>
        <dbReference type="ARBA" id="ARBA00022741"/>
    </source>
</evidence>
<dbReference type="GO" id="GO:0016301">
    <property type="term" value="F:kinase activity"/>
    <property type="evidence" value="ECO:0007669"/>
    <property type="project" value="UniProtKB-KW"/>
</dbReference>
<proteinExistence type="predicted"/>
<dbReference type="PROSITE" id="PS00108">
    <property type="entry name" value="PROTEIN_KINASE_ST"/>
    <property type="match status" value="1"/>
</dbReference>
<dbReference type="Proteomes" id="UP001615550">
    <property type="component" value="Unassembled WGS sequence"/>
</dbReference>
<evidence type="ECO:0000256" key="5">
    <source>
        <dbReference type="ARBA" id="ARBA00022840"/>
    </source>
</evidence>
<comment type="caution">
    <text evidence="7">The sequence shown here is derived from an EMBL/GenBank/DDBJ whole genome shotgun (WGS) entry which is preliminary data.</text>
</comment>
<evidence type="ECO:0000256" key="1">
    <source>
        <dbReference type="ARBA" id="ARBA00022527"/>
    </source>
</evidence>
<sequence length="440" mass="47881">MHGKIDLLDTLELGLDAVEGKTAMLEIMEEKARDMLALEEEKAVAILLGQGLNEGASKNLKATVSFPPNGTCVKTQSFFSGQHEASVMQACQGSPFVVRHLGDKPSQIGGIWSFSMNVASGKCLQTQLSNAPQPYSEAATMYFLVQIFAGLWHMHKQGFIHRDLKPANIFCDNTGGVWVADLGFSIRAEKARDILGTPSYMAPEIWRGQGYSQNVDVWALGISLYQLLTKQLPFSGPTIQILAENITQKPFVFPPALITKYNISPSTVGLVSWMLTKDCSQRPSLDQIIATPFMQNAFAQLAKMLEEKPGSEEKVRNLRSCAYNAAITAGVAGYNAYITAAGNTNQGAEARRAYNAAIAAGVADVSTHNAYITAANNTGQREEAIRAFNATVVHGDTNTKTREAYAQVISRQTGQNALFFQLPPQERSPSVCHQVNRLSV</sequence>
<dbReference type="InterPro" id="IPR000719">
    <property type="entry name" value="Prot_kinase_dom"/>
</dbReference>
<gene>
    <name evidence="7" type="ORF">ACD661_11635</name>
</gene>
<evidence type="ECO:0000256" key="4">
    <source>
        <dbReference type="ARBA" id="ARBA00022777"/>
    </source>
</evidence>
<keyword evidence="5" id="KW-0067">ATP-binding</keyword>
<keyword evidence="1" id="KW-0723">Serine/threonine-protein kinase</keyword>
<dbReference type="InterPro" id="IPR008271">
    <property type="entry name" value="Ser/Thr_kinase_AS"/>
</dbReference>
<dbReference type="SUPFAM" id="SSF56112">
    <property type="entry name" value="Protein kinase-like (PK-like)"/>
    <property type="match status" value="1"/>
</dbReference>
<organism evidence="7 8">
    <name type="scientific">Legionella lytica</name>
    <dbReference type="NCBI Taxonomy" id="96232"/>
    <lineage>
        <taxon>Bacteria</taxon>
        <taxon>Pseudomonadati</taxon>
        <taxon>Pseudomonadota</taxon>
        <taxon>Gammaproteobacteria</taxon>
        <taxon>Legionellales</taxon>
        <taxon>Legionellaceae</taxon>
        <taxon>Legionella</taxon>
    </lineage>
</organism>